<dbReference type="GO" id="GO:0000976">
    <property type="term" value="F:transcription cis-regulatory region binding"/>
    <property type="evidence" value="ECO:0007669"/>
    <property type="project" value="TreeGrafter"/>
</dbReference>
<keyword evidence="2 4" id="KW-0238">DNA-binding</keyword>
<sequence>MSNTASPQSGVRGRTRRAILSAAASVFARDRSATLADVAGAADVGRSTLHRYFPDRDELIRAVIDDSLEMLGQAVTDAAIDRGPAEEGMRRLVAAMLGVGDRLRFLFGDMRMLQEHHPAPAPEDPDCPQDSVPDPVIVLIRRGQSEGVFDPEVSAGWIQQVLWGLVYTAAEEVDKGNLPRHVATATVIRTLENGVHTRRSPSVEPRVGVGS</sequence>
<dbReference type="PROSITE" id="PS50977">
    <property type="entry name" value="HTH_TETR_2"/>
    <property type="match status" value="1"/>
</dbReference>
<dbReference type="SUPFAM" id="SSF46689">
    <property type="entry name" value="Homeodomain-like"/>
    <property type="match status" value="1"/>
</dbReference>
<proteinExistence type="predicted"/>
<feature type="DNA-binding region" description="H-T-H motif" evidence="4">
    <location>
        <begin position="34"/>
        <end position="53"/>
    </location>
</feature>
<dbReference type="EMBL" id="JACHMP010000001">
    <property type="protein sequence ID" value="MBB5816966.1"/>
    <property type="molecule type" value="Genomic_DNA"/>
</dbReference>
<name>A0A7W9IB34_9ACTN</name>
<dbReference type="Gene3D" id="1.10.357.10">
    <property type="entry name" value="Tetracycline Repressor, domain 2"/>
    <property type="match status" value="1"/>
</dbReference>
<protein>
    <submittedName>
        <fullName evidence="6">AcrR family transcriptional regulator</fullName>
    </submittedName>
</protein>
<evidence type="ECO:0000313" key="7">
    <source>
        <dbReference type="Proteomes" id="UP000540685"/>
    </source>
</evidence>
<keyword evidence="3" id="KW-0804">Transcription</keyword>
<dbReference type="PANTHER" id="PTHR30055:SF234">
    <property type="entry name" value="HTH-TYPE TRANSCRIPTIONAL REGULATOR BETI"/>
    <property type="match status" value="1"/>
</dbReference>
<dbReference type="PANTHER" id="PTHR30055">
    <property type="entry name" value="HTH-TYPE TRANSCRIPTIONAL REGULATOR RUTR"/>
    <property type="match status" value="1"/>
</dbReference>
<evidence type="ECO:0000256" key="2">
    <source>
        <dbReference type="ARBA" id="ARBA00023125"/>
    </source>
</evidence>
<dbReference type="InterPro" id="IPR009057">
    <property type="entry name" value="Homeodomain-like_sf"/>
</dbReference>
<keyword evidence="7" id="KW-1185">Reference proteome</keyword>
<dbReference type="RefSeq" id="WP_184548452.1">
    <property type="nucleotide sequence ID" value="NZ_JACHMP010000001.1"/>
</dbReference>
<dbReference type="GO" id="GO:0003700">
    <property type="term" value="F:DNA-binding transcription factor activity"/>
    <property type="evidence" value="ECO:0007669"/>
    <property type="project" value="TreeGrafter"/>
</dbReference>
<accession>A0A7W9IB34</accession>
<evidence type="ECO:0000256" key="3">
    <source>
        <dbReference type="ARBA" id="ARBA00023163"/>
    </source>
</evidence>
<evidence type="ECO:0000259" key="5">
    <source>
        <dbReference type="PROSITE" id="PS50977"/>
    </source>
</evidence>
<keyword evidence="1" id="KW-0805">Transcription regulation</keyword>
<evidence type="ECO:0000313" key="6">
    <source>
        <dbReference type="EMBL" id="MBB5816966.1"/>
    </source>
</evidence>
<dbReference type="InterPro" id="IPR050109">
    <property type="entry name" value="HTH-type_TetR-like_transc_reg"/>
</dbReference>
<reference evidence="6 7" key="1">
    <citation type="submission" date="2020-08" db="EMBL/GenBank/DDBJ databases">
        <title>Sequencing the genomes of 1000 actinobacteria strains.</title>
        <authorList>
            <person name="Klenk H.-P."/>
        </authorList>
    </citation>
    <scope>NUCLEOTIDE SEQUENCE [LARGE SCALE GENOMIC DNA]</scope>
    <source>
        <strain evidence="6 7">DSM 46887</strain>
    </source>
</reference>
<dbReference type="InterPro" id="IPR001647">
    <property type="entry name" value="HTH_TetR"/>
</dbReference>
<comment type="caution">
    <text evidence="6">The sequence shown here is derived from an EMBL/GenBank/DDBJ whole genome shotgun (WGS) entry which is preliminary data.</text>
</comment>
<dbReference type="Pfam" id="PF00440">
    <property type="entry name" value="TetR_N"/>
    <property type="match status" value="1"/>
</dbReference>
<evidence type="ECO:0000256" key="4">
    <source>
        <dbReference type="PROSITE-ProRule" id="PRU00335"/>
    </source>
</evidence>
<dbReference type="SUPFAM" id="SSF48498">
    <property type="entry name" value="Tetracyclin repressor-like, C-terminal domain"/>
    <property type="match status" value="1"/>
</dbReference>
<dbReference type="InterPro" id="IPR036271">
    <property type="entry name" value="Tet_transcr_reg_TetR-rel_C_sf"/>
</dbReference>
<dbReference type="AlphaFoldDB" id="A0A7W9IB34"/>
<organism evidence="6 7">
    <name type="scientific">Streptosporangium becharense</name>
    <dbReference type="NCBI Taxonomy" id="1816182"/>
    <lineage>
        <taxon>Bacteria</taxon>
        <taxon>Bacillati</taxon>
        <taxon>Actinomycetota</taxon>
        <taxon>Actinomycetes</taxon>
        <taxon>Streptosporangiales</taxon>
        <taxon>Streptosporangiaceae</taxon>
        <taxon>Streptosporangium</taxon>
    </lineage>
</organism>
<feature type="domain" description="HTH tetR-type" evidence="5">
    <location>
        <begin position="13"/>
        <end position="71"/>
    </location>
</feature>
<evidence type="ECO:0000256" key="1">
    <source>
        <dbReference type="ARBA" id="ARBA00023015"/>
    </source>
</evidence>
<dbReference type="Proteomes" id="UP000540685">
    <property type="component" value="Unassembled WGS sequence"/>
</dbReference>
<gene>
    <name evidence="6" type="ORF">F4562_000028</name>
</gene>